<feature type="compositionally biased region" description="Basic and acidic residues" evidence="15">
    <location>
        <begin position="695"/>
        <end position="707"/>
    </location>
</feature>
<dbReference type="PANTHER" id="PTHR23037">
    <property type="entry name" value="CYTOKINE RECEPTOR"/>
    <property type="match status" value="1"/>
</dbReference>
<feature type="chain" id="PRO_5035755967" description="Interleukin-12 receptor subunit beta-1" evidence="17">
    <location>
        <begin position="47"/>
        <end position="751"/>
    </location>
</feature>
<evidence type="ECO:0000256" key="11">
    <source>
        <dbReference type="ARBA" id="ARBA00057593"/>
    </source>
</evidence>
<comment type="subcellular location">
    <subcellularLocation>
        <location evidence="1">Membrane</location>
        <topology evidence="1">Single-pass type I membrane protein</topology>
    </subcellularLocation>
</comment>
<evidence type="ECO:0000256" key="3">
    <source>
        <dbReference type="ARBA" id="ARBA00022692"/>
    </source>
</evidence>
<evidence type="ECO:0000256" key="13">
    <source>
        <dbReference type="ARBA" id="ARBA00067634"/>
    </source>
</evidence>
<evidence type="ECO:0000256" key="16">
    <source>
        <dbReference type="SAM" id="Phobius"/>
    </source>
</evidence>
<feature type="signal peptide" evidence="17">
    <location>
        <begin position="1"/>
        <end position="46"/>
    </location>
</feature>
<feature type="domain" description="Fibronectin type-III" evidence="18">
    <location>
        <begin position="480"/>
        <end position="574"/>
    </location>
</feature>
<evidence type="ECO:0000313" key="20">
    <source>
        <dbReference type="RefSeq" id="XP_004761027.1"/>
    </source>
</evidence>
<evidence type="ECO:0000256" key="8">
    <source>
        <dbReference type="ARBA" id="ARBA00023157"/>
    </source>
</evidence>
<feature type="transmembrane region" description="Helical" evidence="16">
    <location>
        <begin position="581"/>
        <end position="605"/>
    </location>
</feature>
<evidence type="ECO:0000256" key="5">
    <source>
        <dbReference type="ARBA" id="ARBA00022737"/>
    </source>
</evidence>
<dbReference type="AlphaFoldDB" id="A0A8U0SZ92"/>
<keyword evidence="8" id="KW-1015">Disulfide bond</keyword>
<keyword evidence="9 20" id="KW-0675">Receptor</keyword>
<dbReference type="InterPro" id="IPR036116">
    <property type="entry name" value="FN3_sf"/>
</dbReference>
<dbReference type="GeneID" id="101682913"/>
<dbReference type="GO" id="GO:0004896">
    <property type="term" value="F:cytokine receptor activity"/>
    <property type="evidence" value="ECO:0007669"/>
    <property type="project" value="TreeGrafter"/>
</dbReference>
<keyword evidence="4 17" id="KW-0732">Signal</keyword>
<dbReference type="InterPro" id="IPR003961">
    <property type="entry name" value="FN3_dom"/>
</dbReference>
<keyword evidence="3 16" id="KW-0812">Transmembrane</keyword>
<dbReference type="CDD" id="cd00063">
    <property type="entry name" value="FN3"/>
    <property type="match status" value="1"/>
</dbReference>
<comment type="subunit">
    <text evidence="12">Dimer or oligomer; disulfide-linked. Interacts with IL12RB2 to form the high affinity IL12 receptor. Heterodimer with IL23R; in presence of IL23. The heterodimer forms the IL23 receptor.</text>
</comment>
<evidence type="ECO:0000256" key="15">
    <source>
        <dbReference type="SAM" id="MobiDB-lite"/>
    </source>
</evidence>
<evidence type="ECO:0000256" key="14">
    <source>
        <dbReference type="ARBA" id="ARBA00079385"/>
    </source>
</evidence>
<evidence type="ECO:0000256" key="10">
    <source>
        <dbReference type="ARBA" id="ARBA00023180"/>
    </source>
</evidence>
<dbReference type="CTD" id="3594"/>
<keyword evidence="6 16" id="KW-1133">Transmembrane helix</keyword>
<dbReference type="PROSITE" id="PS50853">
    <property type="entry name" value="FN3"/>
    <property type="match status" value="1"/>
</dbReference>
<dbReference type="SMART" id="SM00060">
    <property type="entry name" value="FN3"/>
    <property type="match status" value="2"/>
</dbReference>
<dbReference type="GO" id="GO:0009897">
    <property type="term" value="C:external side of plasma membrane"/>
    <property type="evidence" value="ECO:0007669"/>
    <property type="project" value="TreeGrafter"/>
</dbReference>
<keyword evidence="10" id="KW-0325">Glycoprotein</keyword>
<evidence type="ECO:0000256" key="9">
    <source>
        <dbReference type="ARBA" id="ARBA00023170"/>
    </source>
</evidence>
<evidence type="ECO:0000256" key="17">
    <source>
        <dbReference type="SAM" id="SignalP"/>
    </source>
</evidence>
<dbReference type="RefSeq" id="XP_004761027.1">
    <property type="nucleotide sequence ID" value="XM_004760970.3"/>
</dbReference>
<dbReference type="Pfam" id="PF00041">
    <property type="entry name" value="fn3"/>
    <property type="match status" value="1"/>
</dbReference>
<protein>
    <recommendedName>
        <fullName evidence="13">Interleukin-12 receptor subunit beta-1</fullName>
    </recommendedName>
    <alternativeName>
        <fullName evidence="14">IL-12 receptor beta component</fullName>
    </alternativeName>
</protein>
<dbReference type="Proteomes" id="UP000000715">
    <property type="component" value="Unplaced"/>
</dbReference>
<comment type="function">
    <text evidence="11">Functions as an interleukin receptor which binds interleukin-12 with low affinity and is involved in IL12 transduction. Associated with IL12RB2 it forms a functional, high affinity receptor for IL12. Also associates with IL23R to form the interleukin-23 receptor which functions in IL23 signal transduction probably through activation of the Jak-Stat signaling cascade.</text>
</comment>
<dbReference type="GO" id="GO:0072536">
    <property type="term" value="C:interleukin-23 receptor complex"/>
    <property type="evidence" value="ECO:0007669"/>
    <property type="project" value="UniProtKB-ARBA"/>
</dbReference>
<evidence type="ECO:0000313" key="19">
    <source>
        <dbReference type="Proteomes" id="UP000000715"/>
    </source>
</evidence>
<sequence>MFRGKDRVAGRSSSGAVSFCVGSMGQLWARLVPLLLLLLRGQGAEACSTSGCCFQDPPYPDAGTGSASGPRDLNCYRIVSAGYECSWQYEGPTTGVSHFLRCCLRSGRCCYFAAGSATSLRFSDQDGIAVLQAVTLWVESRAENRTQKSPKITLKLHSAVKYDPPLVGDITVSRFSGQVLLKWENPARQDGAEVQFRHRTSSSLWELGNCGPQEDAGFESCLCPLRMDAAQEFQLRRRRLRPAAPGDPGDPWSSWSSPVCVPPEHLPQPSLRFSVEALRPNGRRQVTLHGQLPQVELPEGCLGSNSGGEVTYRARLHMLSCSCKIKSTMNFQLKKPLDLSGAAYDLAVISQNRFGPGPNQTWHIPAQTHTHTEPRALNISVGANGTSMHWPAQARAKAYCIEWQAQDQDRNLTNCTLTPSQDQDPTGMATYSWSRGSGAMEQKVCYHITIFASPRPEKPISWSTVLSTYHFGGNASGAGRPQHVSVKKLSQGSVNVDWTPSPLSACPGVLKEYVVRCEDEEGSLVSELPVKPTETQVTLDGLRAGTAYTVRVRADTVTLQGAWSRPQPFSIEAQVSRLFDLSILLVSLGSFASILLLGVFGYLCLNRAARYLCPPLPTPCASTVIEFPSSQGKQAWQWTSPADFPEEVSPKEALVVNMSWEKGDGTDLDTPMHLKEKTELLRDTPELTLDTELPLEDRRQVQDHPEPRALGPGRQEGLEGNLAQGGGLSLPLGDLIQTPIISGPLNMDLEA</sequence>
<evidence type="ECO:0000256" key="4">
    <source>
        <dbReference type="ARBA" id="ARBA00022729"/>
    </source>
</evidence>
<gene>
    <name evidence="20" type="primary">IL12RB1</name>
</gene>
<comment type="similarity">
    <text evidence="2">Belongs to the type I cytokine receptor family. Type 2 subfamily.</text>
</comment>
<keyword evidence="19" id="KW-1185">Reference proteome</keyword>
<dbReference type="OrthoDB" id="8945484at2759"/>
<dbReference type="KEGG" id="mpuf:101682913"/>
<evidence type="ECO:0000259" key="18">
    <source>
        <dbReference type="PROSITE" id="PS50853"/>
    </source>
</evidence>
<dbReference type="SUPFAM" id="SSF49265">
    <property type="entry name" value="Fibronectin type III"/>
    <property type="match status" value="1"/>
</dbReference>
<reference evidence="20" key="1">
    <citation type="submission" date="2025-08" db="UniProtKB">
        <authorList>
            <consortium name="RefSeq"/>
        </authorList>
    </citation>
    <scope>IDENTIFICATION</scope>
    <source>
        <tissue evidence="20">Brain</tissue>
    </source>
</reference>
<dbReference type="PANTHER" id="PTHR23037:SF28">
    <property type="entry name" value="ERYTHROPOIETIN RECEPTOR"/>
    <property type="match status" value="1"/>
</dbReference>
<proteinExistence type="inferred from homology"/>
<evidence type="ECO:0000256" key="7">
    <source>
        <dbReference type="ARBA" id="ARBA00023136"/>
    </source>
</evidence>
<organism evidence="19 20">
    <name type="scientific">Mustela putorius furo</name>
    <name type="common">European domestic ferret</name>
    <name type="synonym">Mustela furo</name>
    <dbReference type="NCBI Taxonomy" id="9669"/>
    <lineage>
        <taxon>Eukaryota</taxon>
        <taxon>Metazoa</taxon>
        <taxon>Chordata</taxon>
        <taxon>Craniata</taxon>
        <taxon>Vertebrata</taxon>
        <taxon>Euteleostomi</taxon>
        <taxon>Mammalia</taxon>
        <taxon>Eutheria</taxon>
        <taxon>Laurasiatheria</taxon>
        <taxon>Carnivora</taxon>
        <taxon>Caniformia</taxon>
        <taxon>Musteloidea</taxon>
        <taxon>Mustelidae</taxon>
        <taxon>Mustelinae</taxon>
        <taxon>Mustela</taxon>
    </lineage>
</organism>
<evidence type="ECO:0000256" key="1">
    <source>
        <dbReference type="ARBA" id="ARBA00004479"/>
    </source>
</evidence>
<keyword evidence="7 16" id="KW-0472">Membrane</keyword>
<evidence type="ECO:0000256" key="2">
    <source>
        <dbReference type="ARBA" id="ARBA00008921"/>
    </source>
</evidence>
<dbReference type="InterPro" id="IPR013783">
    <property type="entry name" value="Ig-like_fold"/>
</dbReference>
<name>A0A8U0SZ92_MUSPF</name>
<evidence type="ECO:0000256" key="6">
    <source>
        <dbReference type="ARBA" id="ARBA00022989"/>
    </source>
</evidence>
<feature type="region of interest" description="Disordered" evidence="15">
    <location>
        <begin position="685"/>
        <end position="725"/>
    </location>
</feature>
<dbReference type="FunFam" id="2.60.40.10:FF:001717">
    <property type="entry name" value="Interleukin 12 receptor subunit beta 1"/>
    <property type="match status" value="1"/>
</dbReference>
<evidence type="ECO:0000256" key="12">
    <source>
        <dbReference type="ARBA" id="ARBA00065421"/>
    </source>
</evidence>
<accession>A0A8U0SZ92</accession>
<dbReference type="Gene3D" id="2.60.40.10">
    <property type="entry name" value="Immunoglobulins"/>
    <property type="match status" value="2"/>
</dbReference>
<keyword evidence="5" id="KW-0677">Repeat</keyword>